<evidence type="ECO:0000256" key="4">
    <source>
        <dbReference type="ARBA" id="ARBA00042988"/>
    </source>
</evidence>
<dbReference type="GeneID" id="63829061"/>
<keyword evidence="9" id="KW-1185">Reference proteome</keyword>
<dbReference type="Pfam" id="PF01408">
    <property type="entry name" value="GFO_IDH_MocA"/>
    <property type="match status" value="1"/>
</dbReference>
<comment type="catalytic activity">
    <reaction evidence="5">
        <text>D-xylose + NADP(+) = D-xylono-1,5-lactone + NADPH + H(+)</text>
        <dbReference type="Rhea" id="RHEA:22000"/>
        <dbReference type="ChEBI" id="CHEBI:15378"/>
        <dbReference type="ChEBI" id="CHEBI:15867"/>
        <dbReference type="ChEBI" id="CHEBI:53455"/>
        <dbReference type="ChEBI" id="CHEBI:57783"/>
        <dbReference type="ChEBI" id="CHEBI:58349"/>
        <dbReference type="EC" id="1.1.1.179"/>
    </reaction>
</comment>
<dbReference type="Pfam" id="PF22725">
    <property type="entry name" value="GFO_IDH_MocA_C3"/>
    <property type="match status" value="1"/>
</dbReference>
<keyword evidence="2" id="KW-0560">Oxidoreductase</keyword>
<accession>A0A165GV84</accession>
<gene>
    <name evidence="8" type="ORF">LAESUDRAFT_755516</name>
</gene>
<evidence type="ECO:0000256" key="5">
    <source>
        <dbReference type="ARBA" id="ARBA00049233"/>
    </source>
</evidence>
<evidence type="ECO:0000256" key="2">
    <source>
        <dbReference type="ARBA" id="ARBA00023002"/>
    </source>
</evidence>
<feature type="domain" description="GFO/IDH/MocA-like oxidoreductase" evidence="7">
    <location>
        <begin position="156"/>
        <end position="284"/>
    </location>
</feature>
<dbReference type="PANTHER" id="PTHR22604">
    <property type="entry name" value="OXIDOREDUCTASES"/>
    <property type="match status" value="1"/>
</dbReference>
<name>A0A165GV84_9APHY</name>
<dbReference type="InterPro" id="IPR050984">
    <property type="entry name" value="Gfo/Idh/MocA_domain"/>
</dbReference>
<evidence type="ECO:0000256" key="1">
    <source>
        <dbReference type="ARBA" id="ARBA00010928"/>
    </source>
</evidence>
<evidence type="ECO:0000313" key="8">
    <source>
        <dbReference type="EMBL" id="KZT10863.1"/>
    </source>
</evidence>
<evidence type="ECO:0000313" key="9">
    <source>
        <dbReference type="Proteomes" id="UP000076871"/>
    </source>
</evidence>
<dbReference type="SUPFAM" id="SSF51735">
    <property type="entry name" value="NAD(P)-binding Rossmann-fold domains"/>
    <property type="match status" value="1"/>
</dbReference>
<dbReference type="InterPro" id="IPR055170">
    <property type="entry name" value="GFO_IDH_MocA-like_dom"/>
</dbReference>
<evidence type="ECO:0000259" key="7">
    <source>
        <dbReference type="Pfam" id="PF22725"/>
    </source>
</evidence>
<comment type="similarity">
    <text evidence="1">Belongs to the Gfo/Idh/MocA family.</text>
</comment>
<dbReference type="EC" id="1.1.1.179" evidence="3"/>
<dbReference type="EMBL" id="KV427608">
    <property type="protein sequence ID" value="KZT10863.1"/>
    <property type="molecule type" value="Genomic_DNA"/>
</dbReference>
<dbReference type="STRING" id="1314785.A0A165GV84"/>
<dbReference type="SUPFAM" id="SSF55347">
    <property type="entry name" value="Glyceraldehyde-3-phosphate dehydrogenase-like, C-terminal domain"/>
    <property type="match status" value="1"/>
</dbReference>
<organism evidence="8 9">
    <name type="scientific">Laetiporus sulphureus 93-53</name>
    <dbReference type="NCBI Taxonomy" id="1314785"/>
    <lineage>
        <taxon>Eukaryota</taxon>
        <taxon>Fungi</taxon>
        <taxon>Dikarya</taxon>
        <taxon>Basidiomycota</taxon>
        <taxon>Agaricomycotina</taxon>
        <taxon>Agaricomycetes</taxon>
        <taxon>Polyporales</taxon>
        <taxon>Laetiporus</taxon>
    </lineage>
</organism>
<sequence>MYSLIRRLLKTTNPPVVEKSANPLRFGVIGASQIAPHQIIRPARCHEDAVVLAVAARSKERALEYSRTWNIPKVYGGPNGYQELLDDAEIDAVYIGLPNSLHYEWTMKAIAAGKHVLCDKPIASNETETRKVFALAEEKNLVLLEAWQPRFHPALQRVKEIIDEGSLGEIVKMYSHFGLWGNVLFKKDDIRFDYKLGGGVLMDMGPYPINSMMYLASSKPTVQSAEATCMSENVDKRMEAQLLFGDSLPATIIVDFSPEGWGPFKLFPQFVKLTLRVECENGAIELWNYPLPHLFHSITVIPKNGKSRVEKAYKPKEGKGEEWWSAYRYQLEAFVDTVRGRSPQAWRTAEDSINAMHVIDTIYSKSGLSLRLTSQYQPE</sequence>
<dbReference type="Gene3D" id="3.30.360.10">
    <property type="entry name" value="Dihydrodipicolinate Reductase, domain 2"/>
    <property type="match status" value="1"/>
</dbReference>
<protein>
    <recommendedName>
        <fullName evidence="3">D-xylose 1-dehydrogenase (NADP(+), D-xylono-1,5-lactone-forming)</fullName>
        <ecNumber evidence="3">1.1.1.179</ecNumber>
    </recommendedName>
    <alternativeName>
        <fullName evidence="4">D-xylose-NADP dehydrogenase</fullName>
    </alternativeName>
</protein>
<dbReference type="GO" id="GO:0047837">
    <property type="term" value="F:D-xylose 1-dehydrogenase (NADP+) activity"/>
    <property type="evidence" value="ECO:0007669"/>
    <property type="project" value="UniProtKB-EC"/>
</dbReference>
<proteinExistence type="inferred from homology"/>
<evidence type="ECO:0000256" key="3">
    <source>
        <dbReference type="ARBA" id="ARBA00038984"/>
    </source>
</evidence>
<dbReference type="AlphaFoldDB" id="A0A165GV84"/>
<dbReference type="InterPro" id="IPR000683">
    <property type="entry name" value="Gfo/Idh/MocA-like_OxRdtase_N"/>
</dbReference>
<evidence type="ECO:0000259" key="6">
    <source>
        <dbReference type="Pfam" id="PF01408"/>
    </source>
</evidence>
<dbReference type="RefSeq" id="XP_040768603.1">
    <property type="nucleotide sequence ID" value="XM_040912033.1"/>
</dbReference>
<reference evidence="8 9" key="1">
    <citation type="journal article" date="2016" name="Mol. Biol. Evol.">
        <title>Comparative Genomics of Early-Diverging Mushroom-Forming Fungi Provides Insights into the Origins of Lignocellulose Decay Capabilities.</title>
        <authorList>
            <person name="Nagy L.G."/>
            <person name="Riley R."/>
            <person name="Tritt A."/>
            <person name="Adam C."/>
            <person name="Daum C."/>
            <person name="Floudas D."/>
            <person name="Sun H."/>
            <person name="Yadav J.S."/>
            <person name="Pangilinan J."/>
            <person name="Larsson K.H."/>
            <person name="Matsuura K."/>
            <person name="Barry K."/>
            <person name="Labutti K."/>
            <person name="Kuo R."/>
            <person name="Ohm R.A."/>
            <person name="Bhattacharya S.S."/>
            <person name="Shirouzu T."/>
            <person name="Yoshinaga Y."/>
            <person name="Martin F.M."/>
            <person name="Grigoriev I.V."/>
            <person name="Hibbett D.S."/>
        </authorList>
    </citation>
    <scope>NUCLEOTIDE SEQUENCE [LARGE SCALE GENOMIC DNA]</scope>
    <source>
        <strain evidence="8 9">93-53</strain>
    </source>
</reference>
<dbReference type="InParanoid" id="A0A165GV84"/>
<dbReference type="GO" id="GO:0000166">
    <property type="term" value="F:nucleotide binding"/>
    <property type="evidence" value="ECO:0007669"/>
    <property type="project" value="InterPro"/>
</dbReference>
<dbReference type="OrthoDB" id="64915at2759"/>
<feature type="domain" description="Gfo/Idh/MocA-like oxidoreductase N-terminal" evidence="6">
    <location>
        <begin position="24"/>
        <end position="143"/>
    </location>
</feature>
<dbReference type="Gene3D" id="3.40.50.720">
    <property type="entry name" value="NAD(P)-binding Rossmann-like Domain"/>
    <property type="match status" value="1"/>
</dbReference>
<dbReference type="PANTHER" id="PTHR22604:SF105">
    <property type="entry name" value="TRANS-1,2-DIHYDROBENZENE-1,2-DIOL DEHYDROGENASE"/>
    <property type="match status" value="1"/>
</dbReference>
<dbReference type="InterPro" id="IPR036291">
    <property type="entry name" value="NAD(P)-bd_dom_sf"/>
</dbReference>
<dbReference type="Proteomes" id="UP000076871">
    <property type="component" value="Unassembled WGS sequence"/>
</dbReference>